<keyword evidence="3" id="KW-1185">Reference proteome</keyword>
<dbReference type="EMBL" id="CP014143">
    <property type="protein sequence ID" value="AOS96521.1"/>
    <property type="molecule type" value="Genomic_DNA"/>
</dbReference>
<dbReference type="AlphaFoldDB" id="A0A1C9W5U5"/>
<evidence type="ECO:0008006" key="4">
    <source>
        <dbReference type="Google" id="ProtNLM"/>
    </source>
</evidence>
<keyword evidence="1" id="KW-0732">Signal</keyword>
<gene>
    <name evidence="2" type="ORF">AUP74_01056</name>
</gene>
<evidence type="ECO:0000313" key="2">
    <source>
        <dbReference type="EMBL" id="AOS96521.1"/>
    </source>
</evidence>
<proteinExistence type="predicted"/>
<dbReference type="RefSeq" id="WP_226999900.1">
    <property type="nucleotide sequence ID" value="NZ_CP014143.1"/>
</dbReference>
<dbReference type="STRING" id="1769779.AUP74_01056"/>
<dbReference type="SUPFAM" id="SSF53187">
    <property type="entry name" value="Zn-dependent exopeptidases"/>
    <property type="match status" value="1"/>
</dbReference>
<evidence type="ECO:0000256" key="1">
    <source>
        <dbReference type="SAM" id="SignalP"/>
    </source>
</evidence>
<protein>
    <recommendedName>
        <fullName evidence="4">N-formylglutamate amidohydrolase</fullName>
    </recommendedName>
</protein>
<dbReference type="Proteomes" id="UP000095672">
    <property type="component" value="Chromosome"/>
</dbReference>
<dbReference type="PROSITE" id="PS51257">
    <property type="entry name" value="PROKAR_LIPOPROTEIN"/>
    <property type="match status" value="1"/>
</dbReference>
<evidence type="ECO:0000313" key="3">
    <source>
        <dbReference type="Proteomes" id="UP000095672"/>
    </source>
</evidence>
<reference evidence="3" key="1">
    <citation type="submission" date="2016-01" db="EMBL/GenBank/DDBJ databases">
        <title>Complete genome sequence of Microbulbifer sp. CCB-MM1, a halophile isolated from Matang Mangrove Forest, Perak.</title>
        <authorList>
            <person name="Moh T.H."/>
            <person name="Dinesh B."/>
            <person name="Lau N.-S."/>
            <person name="Go F."/>
            <person name="Alexander Chong S.-C."/>
        </authorList>
    </citation>
    <scope>NUCLEOTIDE SEQUENCE [LARGE SCALE GENOMIC DNA]</scope>
    <source>
        <strain evidence="3">CCB-MM1</strain>
    </source>
</reference>
<name>A0A1C9W5U5_9GAMM</name>
<feature type="signal peptide" evidence="1">
    <location>
        <begin position="1"/>
        <end position="20"/>
    </location>
</feature>
<feature type="chain" id="PRO_5008895467" description="N-formylglutamate amidohydrolase" evidence="1">
    <location>
        <begin position="21"/>
        <end position="253"/>
    </location>
</feature>
<accession>A0A1C9W5U5</accession>
<sequence precursor="true">MKYTMALIAGLSLAGCAAQAELPPRAIVEPSLIYQAIEIEQALDAREGQVIEEGAPWFKVVPGSIPVIITAPHATRPLRNGNRRFADGGGTAALALSVASLTGAHVIYTTEEGPSDPNYYDDNAFKQELARLIREVQPRYVLDIHGSHPYRPYDIDLGTMQGRSLLGDEEVQFELISALRNEGILNISSNRFGASKNQTITKFASGLGVPTIQVEVNTTYLSPSEGNLEAQRFSKLVQAMVRYVESEQPGNVK</sequence>
<organism evidence="2 3">
    <name type="scientific">Microbulbifer aggregans</name>
    <dbReference type="NCBI Taxonomy" id="1769779"/>
    <lineage>
        <taxon>Bacteria</taxon>
        <taxon>Pseudomonadati</taxon>
        <taxon>Pseudomonadota</taxon>
        <taxon>Gammaproteobacteria</taxon>
        <taxon>Cellvibrionales</taxon>
        <taxon>Microbulbiferaceae</taxon>
        <taxon>Microbulbifer</taxon>
    </lineage>
</organism>
<dbReference type="Gene3D" id="3.40.630.40">
    <property type="entry name" value="Zn-dependent exopeptidases"/>
    <property type="match status" value="1"/>
</dbReference>
<dbReference type="KEGG" id="micc:AUP74_01056"/>